<name>A0A0B0IFG6_9BACI</name>
<dbReference type="GO" id="GO:0016747">
    <property type="term" value="F:acyltransferase activity, transferring groups other than amino-acyl groups"/>
    <property type="evidence" value="ECO:0007669"/>
    <property type="project" value="InterPro"/>
</dbReference>
<keyword evidence="3" id="KW-1185">Reference proteome</keyword>
<feature type="domain" description="N-acetyltransferase" evidence="1">
    <location>
        <begin position="1"/>
        <end position="165"/>
    </location>
</feature>
<dbReference type="Proteomes" id="UP000030832">
    <property type="component" value="Unassembled WGS sequence"/>
</dbReference>
<sequence>MQIRKLESKDANLFREIRLQALKQVPEAFAASYEEEFQEGISFFESKLLNKEVFFGLFKEEDKLVGIISLSRSTLLKMQHKAAIGSVFITKEARGKGFGKKLFTHVMEKAQAEGIEQLQLVVAAHNDKAKQLYESLGFQLFGLEKRALKVNGEYIDEEYMMKILR</sequence>
<accession>A0A0B0IFG6</accession>
<dbReference type="OrthoDB" id="9799092at2"/>
<proteinExistence type="predicted"/>
<dbReference type="PROSITE" id="PS51186">
    <property type="entry name" value="GNAT"/>
    <property type="match status" value="1"/>
</dbReference>
<dbReference type="AlphaFoldDB" id="A0A0B0IFG6"/>
<dbReference type="InterPro" id="IPR016181">
    <property type="entry name" value="Acyl_CoA_acyltransferase"/>
</dbReference>
<dbReference type="EMBL" id="JRJU01000029">
    <property type="protein sequence ID" value="KHF38804.1"/>
    <property type="molecule type" value="Genomic_DNA"/>
</dbReference>
<dbReference type="PANTHER" id="PTHR43415">
    <property type="entry name" value="SPERMIDINE N(1)-ACETYLTRANSFERASE"/>
    <property type="match status" value="1"/>
</dbReference>
<dbReference type="CDD" id="cd04301">
    <property type="entry name" value="NAT_SF"/>
    <property type="match status" value="1"/>
</dbReference>
<evidence type="ECO:0000259" key="1">
    <source>
        <dbReference type="PROSITE" id="PS51186"/>
    </source>
</evidence>
<comment type="caution">
    <text evidence="2">The sequence shown here is derived from an EMBL/GenBank/DDBJ whole genome shotgun (WGS) entry which is preliminary data.</text>
</comment>
<dbReference type="InterPro" id="IPR000182">
    <property type="entry name" value="GNAT_dom"/>
</dbReference>
<dbReference type="SUPFAM" id="SSF55729">
    <property type="entry name" value="Acyl-CoA N-acyltransferases (Nat)"/>
    <property type="match status" value="1"/>
</dbReference>
<reference evidence="2 3" key="1">
    <citation type="submission" date="2014-09" db="EMBL/GenBank/DDBJ databases">
        <title>Genome sequencing and annotation of Bacillus Okhensis strain Kh10-101T.</title>
        <authorList>
            <person name="Prakash J.S."/>
        </authorList>
    </citation>
    <scope>NUCLEOTIDE SEQUENCE [LARGE SCALE GENOMIC DNA]</scope>
    <source>
        <strain evidence="3">Kh10-101T</strain>
    </source>
</reference>
<gene>
    <name evidence="2" type="ORF">LQ50_18895</name>
</gene>
<dbReference type="eggNOG" id="COG1247">
    <property type="taxonomic scope" value="Bacteria"/>
</dbReference>
<evidence type="ECO:0000313" key="3">
    <source>
        <dbReference type="Proteomes" id="UP000030832"/>
    </source>
</evidence>
<protein>
    <recommendedName>
        <fullName evidence="1">N-acetyltransferase domain-containing protein</fullName>
    </recommendedName>
</protein>
<dbReference type="RefSeq" id="WP_034631797.1">
    <property type="nucleotide sequence ID" value="NZ_JRJU01000029.1"/>
</dbReference>
<dbReference type="Pfam" id="PF13420">
    <property type="entry name" value="Acetyltransf_4"/>
    <property type="match status" value="1"/>
</dbReference>
<organism evidence="2 3">
    <name type="scientific">Halalkalibacter okhensis</name>
    <dbReference type="NCBI Taxonomy" id="333138"/>
    <lineage>
        <taxon>Bacteria</taxon>
        <taxon>Bacillati</taxon>
        <taxon>Bacillota</taxon>
        <taxon>Bacilli</taxon>
        <taxon>Bacillales</taxon>
        <taxon>Bacillaceae</taxon>
        <taxon>Halalkalibacter</taxon>
    </lineage>
</organism>
<dbReference type="Gene3D" id="3.40.630.30">
    <property type="match status" value="1"/>
</dbReference>
<evidence type="ECO:0000313" key="2">
    <source>
        <dbReference type="EMBL" id="KHF38804.1"/>
    </source>
</evidence>
<dbReference type="PANTHER" id="PTHR43415:SF3">
    <property type="entry name" value="GNAT-FAMILY ACETYLTRANSFERASE"/>
    <property type="match status" value="1"/>
</dbReference>
<dbReference type="STRING" id="333138.LQ50_18895"/>